<dbReference type="InterPro" id="IPR036374">
    <property type="entry name" value="OxRdtase_Mopterin-bd_sf"/>
</dbReference>
<sequence length="160" mass="17914">MLIKSLLIIAALFNVTNKVTVKGLVEHPLEITRSNIKAFKPETQKDLKIIGSTGDVKKTFNSYKGVSLKSILDSAKITMPNHKERGKYYIAVKASDGYTTLYSWNDIFNNPTGDHVFLVFEVNGKPIEEDGQFVMVCSNDKITGARHVKWVQEIEVGKLP</sequence>
<feature type="domain" description="Oxidoreductase molybdopterin-binding" evidence="1">
    <location>
        <begin position="18"/>
        <end position="157"/>
    </location>
</feature>
<dbReference type="InterPro" id="IPR000572">
    <property type="entry name" value="OxRdtase_Mopterin-bd_dom"/>
</dbReference>
<dbReference type="SUPFAM" id="SSF56524">
    <property type="entry name" value="Oxidoreductase molybdopterin-binding domain"/>
    <property type="match status" value="1"/>
</dbReference>
<organism evidence="2 3">
    <name type="scientific">Chitinophaga niabensis</name>
    <dbReference type="NCBI Taxonomy" id="536979"/>
    <lineage>
        <taxon>Bacteria</taxon>
        <taxon>Pseudomonadati</taxon>
        <taxon>Bacteroidota</taxon>
        <taxon>Chitinophagia</taxon>
        <taxon>Chitinophagales</taxon>
        <taxon>Chitinophagaceae</taxon>
        <taxon>Chitinophaga</taxon>
    </lineage>
</organism>
<name>A0A1N6JSN3_9BACT</name>
<dbReference type="Gene3D" id="3.90.420.10">
    <property type="entry name" value="Oxidoreductase, molybdopterin-binding domain"/>
    <property type="match status" value="1"/>
</dbReference>
<dbReference type="Proteomes" id="UP000185003">
    <property type="component" value="Unassembled WGS sequence"/>
</dbReference>
<protein>
    <submittedName>
        <fullName evidence="2">Oxidoreductase molybdopterin binding domain-containing protein</fullName>
    </submittedName>
</protein>
<dbReference type="OrthoDB" id="5366082at2"/>
<dbReference type="AlphaFoldDB" id="A0A1N6JSN3"/>
<reference evidence="2 3" key="1">
    <citation type="submission" date="2016-11" db="EMBL/GenBank/DDBJ databases">
        <authorList>
            <person name="Jaros S."/>
            <person name="Januszkiewicz K."/>
            <person name="Wedrychowicz H."/>
        </authorList>
    </citation>
    <scope>NUCLEOTIDE SEQUENCE [LARGE SCALE GENOMIC DNA]</scope>
    <source>
        <strain evidence="2 3">DSM 24787</strain>
    </source>
</reference>
<evidence type="ECO:0000313" key="2">
    <source>
        <dbReference type="EMBL" id="SIO47355.1"/>
    </source>
</evidence>
<evidence type="ECO:0000313" key="3">
    <source>
        <dbReference type="Proteomes" id="UP000185003"/>
    </source>
</evidence>
<evidence type="ECO:0000259" key="1">
    <source>
        <dbReference type="Pfam" id="PF00174"/>
    </source>
</evidence>
<dbReference type="STRING" id="536979.SAMN04488055_4356"/>
<accession>A0A1N6JSN3</accession>
<dbReference type="Pfam" id="PF00174">
    <property type="entry name" value="Oxidored_molyb"/>
    <property type="match status" value="1"/>
</dbReference>
<proteinExistence type="predicted"/>
<keyword evidence="3" id="KW-1185">Reference proteome</keyword>
<gene>
    <name evidence="2" type="ORF">SAMN04488055_4356</name>
</gene>
<dbReference type="EMBL" id="FSRA01000002">
    <property type="protein sequence ID" value="SIO47355.1"/>
    <property type="molecule type" value="Genomic_DNA"/>
</dbReference>
<dbReference type="RefSeq" id="WP_074241712.1">
    <property type="nucleotide sequence ID" value="NZ_FSRA01000002.1"/>
</dbReference>